<comment type="caution">
    <text evidence="2">The sequence shown here is derived from an EMBL/GenBank/DDBJ whole genome shotgun (WGS) entry which is preliminary data.</text>
</comment>
<feature type="compositionally biased region" description="Basic and acidic residues" evidence="1">
    <location>
        <begin position="13"/>
        <end position="33"/>
    </location>
</feature>
<dbReference type="GeneID" id="28848320"/>
<dbReference type="EMBL" id="LSBJ02000003">
    <property type="protein sequence ID" value="OAQ68923.1"/>
    <property type="molecule type" value="Genomic_DNA"/>
</dbReference>
<feature type="compositionally biased region" description="Low complexity" evidence="1">
    <location>
        <begin position="165"/>
        <end position="179"/>
    </location>
</feature>
<protein>
    <submittedName>
        <fullName evidence="2">Uncharacterized protein</fullName>
    </submittedName>
</protein>
<reference evidence="2 3" key="1">
    <citation type="journal article" date="2016" name="PLoS Pathog.">
        <title>Biosynthesis of antibiotic leucinostatins in bio-control fungus Purpureocillium lilacinum and their inhibition on phytophthora revealed by genome mining.</title>
        <authorList>
            <person name="Wang G."/>
            <person name="Liu Z."/>
            <person name="Lin R."/>
            <person name="Li E."/>
            <person name="Mao Z."/>
            <person name="Ling J."/>
            <person name="Yang Y."/>
            <person name="Yin W.B."/>
            <person name="Xie B."/>
        </authorList>
    </citation>
    <scope>NUCLEOTIDE SEQUENCE [LARGE SCALE GENOMIC DNA]</scope>
    <source>
        <strain evidence="2">170</strain>
    </source>
</reference>
<feature type="compositionally biased region" description="Polar residues" evidence="1">
    <location>
        <begin position="213"/>
        <end position="233"/>
    </location>
</feature>
<proteinExistence type="predicted"/>
<evidence type="ECO:0000313" key="3">
    <source>
        <dbReference type="Proteomes" id="UP000078397"/>
    </source>
</evidence>
<evidence type="ECO:0000313" key="2">
    <source>
        <dbReference type="EMBL" id="OAQ68923.1"/>
    </source>
</evidence>
<keyword evidence="3" id="KW-1185">Reference proteome</keyword>
<dbReference type="RefSeq" id="XP_018145773.1">
    <property type="nucleotide sequence ID" value="XM_018284326.1"/>
</dbReference>
<feature type="region of interest" description="Disordered" evidence="1">
    <location>
        <begin position="66"/>
        <end position="85"/>
    </location>
</feature>
<dbReference type="Proteomes" id="UP000078397">
    <property type="component" value="Unassembled WGS sequence"/>
</dbReference>
<feature type="region of interest" description="Disordered" evidence="1">
    <location>
        <begin position="136"/>
        <end position="244"/>
    </location>
</feature>
<evidence type="ECO:0000256" key="1">
    <source>
        <dbReference type="SAM" id="MobiDB-lite"/>
    </source>
</evidence>
<feature type="region of interest" description="Disordered" evidence="1">
    <location>
        <begin position="1"/>
        <end position="61"/>
    </location>
</feature>
<gene>
    <name evidence="2" type="ORF">VFPPC_05079</name>
</gene>
<dbReference type="STRING" id="1380566.A0A179FV23"/>
<feature type="region of interest" description="Disordered" evidence="1">
    <location>
        <begin position="335"/>
        <end position="358"/>
    </location>
</feature>
<accession>A0A179FV23</accession>
<sequence length="465" mass="50255">MSIFSHLRKSRQQAKEHNAKVAEQKKKESEKVPYKHVPTHAATDAFASAPPSWREADRPRIVEQNRRRSAMAASGHHMNMPGVPRVGSSLSRVSYPGEEVTPMVRMPRAYSYSGLSPYPGSIRDSREVVYASPDMTYLHPGSLKGKEVPRSYDSQRISPASSKGDPSPVESSSDSTSSQDDLEMKPSKSTTSRTREGNATHRLHPSRARRTSDASVNQYTLSSTPRGNNSNYTRDSRPPPSMRGFASIPAVAAMTPMNIGVLPGTIAAHGHIGQVGNNSASPSTSLTPTSRQSSSTSLPSLANMPVKQAVSAPVTPAASTAYKSEYPLNWLSIPGPESDSTVPTVGNSNPDPSVGAGEVMAYHEPPQASYSNRQGRPTSRSQHVEQIEQHTWEAQTFIPDHQRMDRSRMPPPVAHEDLVNVFPEQAGPEAEPKKSGKGKKLSKSGGGKLLKKSRWSSSKAPAVAV</sequence>
<feature type="compositionally biased region" description="Basic and acidic residues" evidence="1">
    <location>
        <begin position="400"/>
        <end position="418"/>
    </location>
</feature>
<feature type="compositionally biased region" description="Polar residues" evidence="1">
    <location>
        <begin position="152"/>
        <end position="161"/>
    </location>
</feature>
<feature type="compositionally biased region" description="Polar residues" evidence="1">
    <location>
        <begin position="338"/>
        <end position="351"/>
    </location>
</feature>
<feature type="compositionally biased region" description="Low complexity" evidence="1">
    <location>
        <begin position="279"/>
        <end position="300"/>
    </location>
</feature>
<dbReference type="OrthoDB" id="5225441at2759"/>
<organism evidence="2 3">
    <name type="scientific">Pochonia chlamydosporia 170</name>
    <dbReference type="NCBI Taxonomy" id="1380566"/>
    <lineage>
        <taxon>Eukaryota</taxon>
        <taxon>Fungi</taxon>
        <taxon>Dikarya</taxon>
        <taxon>Ascomycota</taxon>
        <taxon>Pezizomycotina</taxon>
        <taxon>Sordariomycetes</taxon>
        <taxon>Hypocreomycetidae</taxon>
        <taxon>Hypocreales</taxon>
        <taxon>Clavicipitaceae</taxon>
        <taxon>Pochonia</taxon>
    </lineage>
</organism>
<dbReference type="AlphaFoldDB" id="A0A179FV23"/>
<dbReference type="KEGG" id="pchm:VFPPC_05079"/>
<feature type="compositionally biased region" description="Basic residues" evidence="1">
    <location>
        <begin position="1"/>
        <end position="12"/>
    </location>
</feature>
<feature type="region of interest" description="Disordered" evidence="1">
    <location>
        <begin position="273"/>
        <end position="300"/>
    </location>
</feature>
<feature type="region of interest" description="Disordered" evidence="1">
    <location>
        <begin position="396"/>
        <end position="465"/>
    </location>
</feature>
<name>A0A179FV23_METCM</name>